<keyword evidence="2" id="KW-0812">Transmembrane</keyword>
<feature type="transmembrane region" description="Helical" evidence="2">
    <location>
        <begin position="42"/>
        <end position="64"/>
    </location>
</feature>
<evidence type="ECO:0000256" key="2">
    <source>
        <dbReference type="SAM" id="Phobius"/>
    </source>
</evidence>
<gene>
    <name evidence="3" type="ORF">GCM10023205_76850</name>
</gene>
<feature type="region of interest" description="Disordered" evidence="1">
    <location>
        <begin position="1"/>
        <end position="36"/>
    </location>
</feature>
<reference evidence="4" key="1">
    <citation type="journal article" date="2019" name="Int. J. Syst. Evol. Microbiol.">
        <title>The Global Catalogue of Microorganisms (GCM) 10K type strain sequencing project: providing services to taxonomists for standard genome sequencing and annotation.</title>
        <authorList>
            <consortium name="The Broad Institute Genomics Platform"/>
            <consortium name="The Broad Institute Genome Sequencing Center for Infectious Disease"/>
            <person name="Wu L."/>
            <person name="Ma J."/>
        </authorList>
    </citation>
    <scope>NUCLEOTIDE SEQUENCE [LARGE SCALE GENOMIC DNA]</scope>
    <source>
        <strain evidence="4">JCM 17986</strain>
    </source>
</reference>
<proteinExistence type="predicted"/>
<keyword evidence="4" id="KW-1185">Reference proteome</keyword>
<keyword evidence="2" id="KW-0472">Membrane</keyword>
<comment type="caution">
    <text evidence="3">The sequence shown here is derived from an EMBL/GenBank/DDBJ whole genome shotgun (WGS) entry which is preliminary data.</text>
</comment>
<dbReference type="Proteomes" id="UP001500466">
    <property type="component" value="Unassembled WGS sequence"/>
</dbReference>
<feature type="compositionally biased region" description="Low complexity" evidence="1">
    <location>
        <begin position="70"/>
        <end position="119"/>
    </location>
</feature>
<name>A0ABP9I9U7_9ACTN</name>
<organism evidence="3 4">
    <name type="scientific">Yinghuangia aomiensis</name>
    <dbReference type="NCBI Taxonomy" id="676205"/>
    <lineage>
        <taxon>Bacteria</taxon>
        <taxon>Bacillati</taxon>
        <taxon>Actinomycetota</taxon>
        <taxon>Actinomycetes</taxon>
        <taxon>Kitasatosporales</taxon>
        <taxon>Streptomycetaceae</taxon>
        <taxon>Yinghuangia</taxon>
    </lineage>
</organism>
<evidence type="ECO:0000256" key="1">
    <source>
        <dbReference type="SAM" id="MobiDB-lite"/>
    </source>
</evidence>
<sequence>MEPTGPGGTPPLDHPPSNSAAPGGSGPVSGRQPGQWSPAAKWLAGLVSSVVVGIVTTLVVTLVIGSDGHGNAPAASAPAQALPSASRTPALATPAASPSVSTGSASSTTTPARGSGSATPSPSQVSAAAPEIVRWEGSVGLAREISLDELPPGPKGISTITVQGFEFQHGNINQALWPGTEAPSRADCDLRVNTHMNQDFFRVHVGQWICVQTSGGFTARIHITAVAADGNGGEADVTIWE</sequence>
<evidence type="ECO:0008006" key="5">
    <source>
        <dbReference type="Google" id="ProtNLM"/>
    </source>
</evidence>
<keyword evidence="2" id="KW-1133">Transmembrane helix</keyword>
<protein>
    <recommendedName>
        <fullName evidence="5">Serine/threonine protein kinase</fullName>
    </recommendedName>
</protein>
<dbReference type="EMBL" id="BAABHS010000048">
    <property type="protein sequence ID" value="GAA4992848.1"/>
    <property type="molecule type" value="Genomic_DNA"/>
</dbReference>
<feature type="region of interest" description="Disordered" evidence="1">
    <location>
        <begin position="70"/>
        <end position="127"/>
    </location>
</feature>
<evidence type="ECO:0000313" key="4">
    <source>
        <dbReference type="Proteomes" id="UP001500466"/>
    </source>
</evidence>
<evidence type="ECO:0000313" key="3">
    <source>
        <dbReference type="EMBL" id="GAA4992848.1"/>
    </source>
</evidence>
<accession>A0ABP9I9U7</accession>